<evidence type="ECO:0000313" key="5">
    <source>
        <dbReference type="Proteomes" id="UP000008963"/>
    </source>
</evidence>
<sequence length="574" mass="65729">MSEAEERKPRLKNLKIKNFRSIGKTEVSIDLDDIVVLIGPNNVGKSSILNAYELIMKDGSKECSVKLEDFHLKKEPESEEEYLEITLETIVYDNSPGDDWVEEIEDENVVKEKWIATKPGKLVRVGYNVKDNKWASVDQKKDKVPWGAANVANSRRPLPHKISPFDTPEKQTKEITDLVSEILDEKLREDKEVDGEVVESEYSKLLESIKSTKDKIINENKEVIEELEKEFTELIGKVFPKNIVKLTQNLENMSELKLDIFKEHLSVLMGPENGFLSEIARQGSGARRTVMWTALKILAEKKKSELKSERPHVLIIDEPEICLHPSAIRESCNVLYEIPEQKNWQVMLTTHSPVFVDLSKDNTSIVKVYKDVENEVIKSTTVFRTSEVNLSADDKTNLKLLNICDSYFTEFFFSRKIIVVEGDTEYTAFQCIKNKNTDLFKDVHIIRARGKAVIVSICKILNKFNAPYSVLHDADTELTQNSKKNPMWAINEKIYNEAKKSPKSKVIASLSDFEEAMFNESVTKDKPFFTYSKLESSVELTSKCHSLLSYLIGGDEKIPEGFVEWNEIEELKQK</sequence>
<feature type="domain" description="Endonuclease GajA/Old nuclease/RecF-like AAA" evidence="2">
    <location>
        <begin position="11"/>
        <end position="356"/>
    </location>
</feature>
<dbReference type="KEGG" id="bmx:BMS_0779"/>
<evidence type="ECO:0000256" key="1">
    <source>
        <dbReference type="SAM" id="Coils"/>
    </source>
</evidence>
<dbReference type="AlphaFoldDB" id="E1X5W4"/>
<evidence type="ECO:0000259" key="3">
    <source>
        <dbReference type="Pfam" id="PF20469"/>
    </source>
</evidence>
<dbReference type="PANTHER" id="PTHR43581:SF4">
    <property type="entry name" value="ATP_GTP PHOSPHATASE"/>
    <property type="match status" value="1"/>
</dbReference>
<name>E1X5W4_HALMS</name>
<dbReference type="STRING" id="862908.BMS_0779"/>
<dbReference type="SUPFAM" id="SSF52540">
    <property type="entry name" value="P-loop containing nucleoside triphosphate hydrolases"/>
    <property type="match status" value="1"/>
</dbReference>
<dbReference type="RefSeq" id="WP_014243466.1">
    <property type="nucleotide sequence ID" value="NC_016620.1"/>
</dbReference>
<proteinExistence type="predicted"/>
<dbReference type="InterPro" id="IPR041685">
    <property type="entry name" value="AAA_GajA/Old/RecF-like"/>
</dbReference>
<dbReference type="Proteomes" id="UP000008963">
    <property type="component" value="Chromosome"/>
</dbReference>
<dbReference type="InterPro" id="IPR051396">
    <property type="entry name" value="Bact_Antivir_Def_Nuclease"/>
</dbReference>
<organism evidence="4 5">
    <name type="scientific">Halobacteriovorax marinus (strain ATCC BAA-682 / DSM 15412 / SJ)</name>
    <name type="common">Bacteriovorax marinus</name>
    <dbReference type="NCBI Taxonomy" id="862908"/>
    <lineage>
        <taxon>Bacteria</taxon>
        <taxon>Pseudomonadati</taxon>
        <taxon>Bdellovibrionota</taxon>
        <taxon>Bacteriovoracia</taxon>
        <taxon>Bacteriovoracales</taxon>
        <taxon>Halobacteriovoraceae</taxon>
        <taxon>Halobacteriovorax</taxon>
    </lineage>
</organism>
<feature type="coiled-coil region" evidence="1">
    <location>
        <begin position="206"/>
        <end position="237"/>
    </location>
</feature>
<dbReference type="CDD" id="cd01026">
    <property type="entry name" value="TOPRIM_OLD"/>
    <property type="match status" value="1"/>
</dbReference>
<dbReference type="InterPro" id="IPR034139">
    <property type="entry name" value="TOPRIM_OLD"/>
</dbReference>
<dbReference type="Pfam" id="PF20469">
    <property type="entry name" value="OLD-like_TOPRIM"/>
    <property type="match status" value="1"/>
</dbReference>
<protein>
    <submittedName>
        <fullName evidence="4">Uncharacterized protein</fullName>
    </submittedName>
</protein>
<feature type="domain" description="OLD protein-like TOPRIM" evidence="3">
    <location>
        <begin position="412"/>
        <end position="475"/>
    </location>
</feature>
<reference evidence="5" key="1">
    <citation type="journal article" date="2013" name="ISME J.">
        <title>A small predatory core genome in the divergent marine Bacteriovorax marinus SJ and the terrestrial Bdellovibrio bacteriovorus.</title>
        <authorList>
            <person name="Crossman L.C."/>
            <person name="Chen H."/>
            <person name="Cerdeno-Tarraga A.M."/>
            <person name="Brooks K."/>
            <person name="Quail M.A."/>
            <person name="Pineiro S.A."/>
            <person name="Hobley L."/>
            <person name="Sockett R.E."/>
            <person name="Bentley S.D."/>
            <person name="Parkhill J."/>
            <person name="Williams H.N."/>
            <person name="Stine O.C."/>
        </authorList>
    </citation>
    <scope>NUCLEOTIDE SEQUENCE [LARGE SCALE GENOMIC DNA]</scope>
    <source>
        <strain evidence="5">ATCC BAA-682 / DSM 15412 / SJ</strain>
    </source>
</reference>
<dbReference type="OrthoDB" id="7410968at2"/>
<keyword evidence="5" id="KW-1185">Reference proteome</keyword>
<dbReference type="PATRIC" id="fig|862908.3.peg.746"/>
<dbReference type="PANTHER" id="PTHR43581">
    <property type="entry name" value="ATP/GTP PHOSPHATASE"/>
    <property type="match status" value="1"/>
</dbReference>
<dbReference type="eggNOG" id="COG1195">
    <property type="taxonomic scope" value="Bacteria"/>
</dbReference>
<dbReference type="Gene3D" id="3.40.50.300">
    <property type="entry name" value="P-loop containing nucleotide triphosphate hydrolases"/>
    <property type="match status" value="1"/>
</dbReference>
<dbReference type="HOGENOM" id="CLU_017618_0_1_7"/>
<keyword evidence="1" id="KW-0175">Coiled coil</keyword>
<accession>E1X5W4</accession>
<gene>
    <name evidence="4" type="ordered locus">BMS_0779</name>
</gene>
<evidence type="ECO:0000259" key="2">
    <source>
        <dbReference type="Pfam" id="PF13175"/>
    </source>
</evidence>
<evidence type="ECO:0000313" key="4">
    <source>
        <dbReference type="EMBL" id="CBW25681.1"/>
    </source>
</evidence>
<dbReference type="EMBL" id="FQ312005">
    <property type="protein sequence ID" value="CBW25681.1"/>
    <property type="molecule type" value="Genomic_DNA"/>
</dbReference>
<dbReference type="InterPro" id="IPR027417">
    <property type="entry name" value="P-loop_NTPase"/>
</dbReference>
<dbReference type="eggNOG" id="COG3593">
    <property type="taxonomic scope" value="Bacteria"/>
</dbReference>
<dbReference type="Pfam" id="PF13175">
    <property type="entry name" value="AAA_15"/>
    <property type="match status" value="1"/>
</dbReference>